<dbReference type="PRINTS" id="PR00344">
    <property type="entry name" value="BCTRLSENSOR"/>
</dbReference>
<evidence type="ECO:0000256" key="7">
    <source>
        <dbReference type="ARBA" id="ARBA00022692"/>
    </source>
</evidence>
<dbReference type="PROSITE" id="PS50885">
    <property type="entry name" value="HAMP"/>
    <property type="match status" value="1"/>
</dbReference>
<dbReference type="InterPro" id="IPR003661">
    <property type="entry name" value="HisK_dim/P_dom"/>
</dbReference>
<dbReference type="CDD" id="cd00075">
    <property type="entry name" value="HATPase"/>
    <property type="match status" value="1"/>
</dbReference>
<dbReference type="InterPro" id="IPR005467">
    <property type="entry name" value="His_kinase_dom"/>
</dbReference>
<evidence type="ECO:0000313" key="18">
    <source>
        <dbReference type="Proteomes" id="UP000679179"/>
    </source>
</evidence>
<evidence type="ECO:0000256" key="12">
    <source>
        <dbReference type="ARBA" id="ARBA00023012"/>
    </source>
</evidence>
<evidence type="ECO:0000256" key="14">
    <source>
        <dbReference type="SAM" id="Phobius"/>
    </source>
</evidence>
<dbReference type="SUPFAM" id="SSF47384">
    <property type="entry name" value="Homodimeric domain of signal transducing histidine kinase"/>
    <property type="match status" value="1"/>
</dbReference>
<keyword evidence="18" id="KW-1185">Reference proteome</keyword>
<accession>A0A919S046</accession>
<feature type="domain" description="HAMP" evidence="16">
    <location>
        <begin position="192"/>
        <end position="244"/>
    </location>
</feature>
<keyword evidence="9 17" id="KW-0418">Kinase</keyword>
<dbReference type="GO" id="GO:0000155">
    <property type="term" value="F:phosphorelay sensor kinase activity"/>
    <property type="evidence" value="ECO:0007669"/>
    <property type="project" value="InterPro"/>
</dbReference>
<feature type="transmembrane region" description="Helical" evidence="14">
    <location>
        <begin position="167"/>
        <end position="190"/>
    </location>
</feature>
<dbReference type="CDD" id="cd00082">
    <property type="entry name" value="HisKA"/>
    <property type="match status" value="1"/>
</dbReference>
<evidence type="ECO:0000256" key="13">
    <source>
        <dbReference type="ARBA" id="ARBA00023136"/>
    </source>
</evidence>
<dbReference type="InterPro" id="IPR050398">
    <property type="entry name" value="HssS/ArlS-like"/>
</dbReference>
<dbReference type="SMART" id="SM00388">
    <property type="entry name" value="HisKA"/>
    <property type="match status" value="1"/>
</dbReference>
<dbReference type="Pfam" id="PF02518">
    <property type="entry name" value="HATPase_c"/>
    <property type="match status" value="1"/>
</dbReference>
<comment type="caution">
    <text evidence="17">The sequence shown here is derived from an EMBL/GenBank/DDBJ whole genome shotgun (WGS) entry which is preliminary data.</text>
</comment>
<dbReference type="GO" id="GO:0005524">
    <property type="term" value="F:ATP binding"/>
    <property type="evidence" value="ECO:0007669"/>
    <property type="project" value="UniProtKB-KW"/>
</dbReference>
<protein>
    <recommendedName>
        <fullName evidence="3">histidine kinase</fullName>
        <ecNumber evidence="3">2.7.13.3</ecNumber>
    </recommendedName>
</protein>
<evidence type="ECO:0000313" key="17">
    <source>
        <dbReference type="EMBL" id="GIM28871.1"/>
    </source>
</evidence>
<evidence type="ECO:0000256" key="4">
    <source>
        <dbReference type="ARBA" id="ARBA00022475"/>
    </source>
</evidence>
<dbReference type="SMART" id="SM00304">
    <property type="entry name" value="HAMP"/>
    <property type="match status" value="1"/>
</dbReference>
<evidence type="ECO:0000259" key="15">
    <source>
        <dbReference type="PROSITE" id="PS50109"/>
    </source>
</evidence>
<dbReference type="PANTHER" id="PTHR45528:SF1">
    <property type="entry name" value="SENSOR HISTIDINE KINASE CPXA"/>
    <property type="match status" value="1"/>
</dbReference>
<name>A0A919S046_9CLOT</name>
<dbReference type="SMART" id="SM00387">
    <property type="entry name" value="HATPase_c"/>
    <property type="match status" value="1"/>
</dbReference>
<keyword evidence="11 14" id="KW-1133">Transmembrane helix</keyword>
<dbReference type="Pfam" id="PF00512">
    <property type="entry name" value="HisKA"/>
    <property type="match status" value="1"/>
</dbReference>
<organism evidence="17 18">
    <name type="scientific">Clostridium polyendosporum</name>
    <dbReference type="NCBI Taxonomy" id="69208"/>
    <lineage>
        <taxon>Bacteria</taxon>
        <taxon>Bacillati</taxon>
        <taxon>Bacillota</taxon>
        <taxon>Clostridia</taxon>
        <taxon>Eubacteriales</taxon>
        <taxon>Clostridiaceae</taxon>
        <taxon>Clostridium</taxon>
    </lineage>
</organism>
<dbReference type="FunFam" id="3.30.565.10:FF:000006">
    <property type="entry name" value="Sensor histidine kinase WalK"/>
    <property type="match status" value="1"/>
</dbReference>
<keyword evidence="10" id="KW-0067">ATP-binding</keyword>
<dbReference type="Proteomes" id="UP000679179">
    <property type="component" value="Unassembled WGS sequence"/>
</dbReference>
<evidence type="ECO:0000256" key="6">
    <source>
        <dbReference type="ARBA" id="ARBA00022679"/>
    </source>
</evidence>
<dbReference type="Gene3D" id="3.30.565.10">
    <property type="entry name" value="Histidine kinase-like ATPase, C-terminal domain"/>
    <property type="match status" value="1"/>
</dbReference>
<keyword evidence="13 14" id="KW-0472">Membrane</keyword>
<dbReference type="EMBL" id="BOPZ01000010">
    <property type="protein sequence ID" value="GIM28871.1"/>
    <property type="molecule type" value="Genomic_DNA"/>
</dbReference>
<evidence type="ECO:0000259" key="16">
    <source>
        <dbReference type="PROSITE" id="PS50885"/>
    </source>
</evidence>
<dbReference type="InterPro" id="IPR036097">
    <property type="entry name" value="HisK_dim/P_sf"/>
</dbReference>
<keyword evidence="4" id="KW-1003">Cell membrane</keyword>
<dbReference type="Gene3D" id="6.10.340.10">
    <property type="match status" value="1"/>
</dbReference>
<comment type="catalytic activity">
    <reaction evidence="1">
        <text>ATP + protein L-histidine = ADP + protein N-phospho-L-histidine.</text>
        <dbReference type="EC" id="2.7.13.3"/>
    </reaction>
</comment>
<dbReference type="FunFam" id="1.10.287.130:FF:000001">
    <property type="entry name" value="Two-component sensor histidine kinase"/>
    <property type="match status" value="1"/>
</dbReference>
<evidence type="ECO:0000256" key="11">
    <source>
        <dbReference type="ARBA" id="ARBA00022989"/>
    </source>
</evidence>
<keyword evidence="8" id="KW-0547">Nucleotide-binding</keyword>
<dbReference type="InterPro" id="IPR036890">
    <property type="entry name" value="HATPase_C_sf"/>
</dbReference>
<keyword evidence="12" id="KW-0902">Two-component regulatory system</keyword>
<dbReference type="InterPro" id="IPR004358">
    <property type="entry name" value="Sig_transdc_His_kin-like_C"/>
</dbReference>
<reference evidence="17" key="1">
    <citation type="submission" date="2021-03" db="EMBL/GenBank/DDBJ databases">
        <title>Taxonomic study of Clostridium polyendosporum from meadow-gley soil under rice.</title>
        <authorList>
            <person name="Kobayashi H."/>
            <person name="Tanizawa Y."/>
            <person name="Yagura M."/>
        </authorList>
    </citation>
    <scope>NUCLEOTIDE SEQUENCE</scope>
    <source>
        <strain evidence="17">JCM 30710</strain>
    </source>
</reference>
<dbReference type="GO" id="GO:0005886">
    <property type="term" value="C:plasma membrane"/>
    <property type="evidence" value="ECO:0007669"/>
    <property type="project" value="UniProtKB-SubCell"/>
</dbReference>
<dbReference type="InterPro" id="IPR003594">
    <property type="entry name" value="HATPase_dom"/>
</dbReference>
<evidence type="ECO:0000256" key="9">
    <source>
        <dbReference type="ARBA" id="ARBA00022777"/>
    </source>
</evidence>
<feature type="domain" description="Histidine kinase" evidence="15">
    <location>
        <begin position="259"/>
        <end position="478"/>
    </location>
</feature>
<dbReference type="CDD" id="cd06225">
    <property type="entry name" value="HAMP"/>
    <property type="match status" value="1"/>
</dbReference>
<keyword evidence="7 14" id="KW-0812">Transmembrane</keyword>
<sequence length="490" mass="56227">MNIKNRLIIANTVIVVIPLIITTITAIGFFFISSRFFNKDISYNNFKEAAVIRANLSNILSSIQKENLLIDEEVRFEEYLSQRLSSFNGKYIVTKGHNAVLASKDINKIDIEKSIEEANQQSLDDTVKINSIYYILQGCEFNLKDGTQGKIILLAPIGEETNLFKNFILVIVVIFILSFIVVNGIMSYYFSKRILKPIELLKNAVSEISRGNLHYEIVEEGDKEIKELCRDFEVMRIQLKDSINMKMKYDENRKMLISSISHDLKTPITSIKGYVEGVLDGVANTPEKIEWYLKTIYSKAEHINVMIEDLLLYSKLDLNQLPFNFEKTDIIQYFNYCIDEIELELAKNNILISLKNDLKDSRFIKIDRERMRRVIVNIIDNSHKYMDKEKGEIVISLRETNLSTIVEIRDNGPGIDEEELSKIFDKFYRIDPSRNETKGSGLGLAIAKQIVQGHKGRIWAVSHGDKGTSIMISLAKVREGGNCYEKNINC</sequence>
<dbReference type="Pfam" id="PF00672">
    <property type="entry name" value="HAMP"/>
    <property type="match status" value="1"/>
</dbReference>
<dbReference type="RefSeq" id="WP_212903586.1">
    <property type="nucleotide sequence ID" value="NZ_BOPZ01000010.1"/>
</dbReference>
<dbReference type="SUPFAM" id="SSF158472">
    <property type="entry name" value="HAMP domain-like"/>
    <property type="match status" value="1"/>
</dbReference>
<dbReference type="Gene3D" id="1.10.287.130">
    <property type="match status" value="1"/>
</dbReference>
<evidence type="ECO:0000256" key="8">
    <source>
        <dbReference type="ARBA" id="ARBA00022741"/>
    </source>
</evidence>
<feature type="transmembrane region" description="Helical" evidence="14">
    <location>
        <begin position="7"/>
        <end position="32"/>
    </location>
</feature>
<dbReference type="AlphaFoldDB" id="A0A919S046"/>
<dbReference type="EC" id="2.7.13.3" evidence="3"/>
<gene>
    <name evidence="17" type="ORF">CPJCM30710_15370</name>
</gene>
<dbReference type="PROSITE" id="PS50109">
    <property type="entry name" value="HIS_KIN"/>
    <property type="match status" value="1"/>
</dbReference>
<evidence type="ECO:0000256" key="10">
    <source>
        <dbReference type="ARBA" id="ARBA00022840"/>
    </source>
</evidence>
<keyword evidence="5" id="KW-0597">Phosphoprotein</keyword>
<dbReference type="SUPFAM" id="SSF55874">
    <property type="entry name" value="ATPase domain of HSP90 chaperone/DNA topoisomerase II/histidine kinase"/>
    <property type="match status" value="1"/>
</dbReference>
<evidence type="ECO:0000256" key="3">
    <source>
        <dbReference type="ARBA" id="ARBA00012438"/>
    </source>
</evidence>
<evidence type="ECO:0000256" key="5">
    <source>
        <dbReference type="ARBA" id="ARBA00022553"/>
    </source>
</evidence>
<comment type="subcellular location">
    <subcellularLocation>
        <location evidence="2">Cell membrane</location>
        <topology evidence="2">Multi-pass membrane protein</topology>
    </subcellularLocation>
</comment>
<dbReference type="InterPro" id="IPR003660">
    <property type="entry name" value="HAMP_dom"/>
</dbReference>
<proteinExistence type="predicted"/>
<evidence type="ECO:0000256" key="2">
    <source>
        <dbReference type="ARBA" id="ARBA00004651"/>
    </source>
</evidence>
<evidence type="ECO:0000256" key="1">
    <source>
        <dbReference type="ARBA" id="ARBA00000085"/>
    </source>
</evidence>
<dbReference type="PANTHER" id="PTHR45528">
    <property type="entry name" value="SENSOR HISTIDINE KINASE CPXA"/>
    <property type="match status" value="1"/>
</dbReference>
<keyword evidence="6" id="KW-0808">Transferase</keyword>